<proteinExistence type="predicted"/>
<reference evidence="1" key="1">
    <citation type="submission" date="2020-05" db="EMBL/GenBank/DDBJ databases">
        <authorList>
            <person name="Chiriac C."/>
            <person name="Salcher M."/>
            <person name="Ghai R."/>
            <person name="Kavagutti S V."/>
        </authorList>
    </citation>
    <scope>NUCLEOTIDE SEQUENCE</scope>
</reference>
<dbReference type="EMBL" id="LR798389">
    <property type="protein sequence ID" value="CAB5228808.1"/>
    <property type="molecule type" value="Genomic_DNA"/>
</dbReference>
<organism evidence="1">
    <name type="scientific">uncultured Caudovirales phage</name>
    <dbReference type="NCBI Taxonomy" id="2100421"/>
    <lineage>
        <taxon>Viruses</taxon>
        <taxon>Duplodnaviria</taxon>
        <taxon>Heunggongvirae</taxon>
        <taxon>Uroviricota</taxon>
        <taxon>Caudoviricetes</taxon>
        <taxon>Peduoviridae</taxon>
        <taxon>Maltschvirus</taxon>
        <taxon>Maltschvirus maltsch</taxon>
    </lineage>
</organism>
<gene>
    <name evidence="1" type="ORF">UFOVP1545_31</name>
</gene>
<name>A0A6J7XD32_9CAUD</name>
<protein>
    <submittedName>
        <fullName evidence="1">Uncharacterized protein</fullName>
    </submittedName>
</protein>
<sequence length="95" mass="10132">MSNWHIEARYTDRSGGVTGYNISAEDHHVCDAMSASMRDAHLIAAAPALYAALSMCVQRLSRPEFSPDANVVLEKAEAALSAAKAWSSPTPKEAG</sequence>
<accession>A0A6J7XD32</accession>
<evidence type="ECO:0000313" key="1">
    <source>
        <dbReference type="EMBL" id="CAB5228808.1"/>
    </source>
</evidence>